<dbReference type="InterPro" id="IPR020941">
    <property type="entry name" value="SUFU-like_domain"/>
</dbReference>
<dbReference type="Pfam" id="PF05076">
    <property type="entry name" value="SUFU"/>
    <property type="match status" value="1"/>
</dbReference>
<dbReference type="InterPro" id="IPR019734">
    <property type="entry name" value="TPR_rpt"/>
</dbReference>
<dbReference type="SMART" id="SM00028">
    <property type="entry name" value="TPR"/>
    <property type="match status" value="2"/>
</dbReference>
<accession>A0A4Q7PP78</accession>
<dbReference type="InterPro" id="IPR018689">
    <property type="entry name" value="Imm33_dom"/>
</dbReference>
<dbReference type="InterPro" id="IPR011990">
    <property type="entry name" value="TPR-like_helical_dom_sf"/>
</dbReference>
<dbReference type="RefSeq" id="WP_130433331.1">
    <property type="nucleotide sequence ID" value="NZ_SGXF01000001.1"/>
</dbReference>
<protein>
    <submittedName>
        <fullName evidence="3">Uncharacterized protein</fullName>
    </submittedName>
</protein>
<feature type="domain" description="Suppressor of fused-like" evidence="1">
    <location>
        <begin position="177"/>
        <end position="344"/>
    </location>
</feature>
<gene>
    <name evidence="3" type="ORF">EV209_0838</name>
</gene>
<dbReference type="EMBL" id="SGXF01000001">
    <property type="protein sequence ID" value="RZT02714.1"/>
    <property type="molecule type" value="Genomic_DNA"/>
</dbReference>
<comment type="caution">
    <text evidence="3">The sequence shown here is derived from an EMBL/GenBank/DDBJ whole genome shotgun (WGS) entry which is preliminary data.</text>
</comment>
<keyword evidence="4" id="KW-1185">Reference proteome</keyword>
<dbReference type="PANTHER" id="PTHR38743">
    <property type="entry name" value="SIMILAR TO GLYOXYLASE I FAMILY PROTEIN"/>
    <property type="match status" value="1"/>
</dbReference>
<reference evidence="3 4" key="1">
    <citation type="submission" date="2019-02" db="EMBL/GenBank/DDBJ databases">
        <title>Genomic Encyclopedia of Type Strains, Phase IV (KMG-IV): sequencing the most valuable type-strain genomes for metagenomic binning, comparative biology and taxonomic classification.</title>
        <authorList>
            <person name="Goeker M."/>
        </authorList>
    </citation>
    <scope>NUCLEOTIDE SEQUENCE [LARGE SCALE GENOMIC DNA]</scope>
    <source>
        <strain evidence="3 4">DSM 29486</strain>
    </source>
</reference>
<name>A0A4Q7PP78_9FIRM</name>
<feature type="domain" description="Immunity protein Imm33" evidence="2">
    <location>
        <begin position="375"/>
        <end position="458"/>
    </location>
</feature>
<dbReference type="AlphaFoldDB" id="A0A4Q7PP78"/>
<dbReference type="Pfam" id="PF09951">
    <property type="entry name" value="Imm33"/>
    <property type="match status" value="1"/>
</dbReference>
<sequence length="467" mass="53640">MKKELLDQCNRWHEEDEFQRIADAVSEVPEEEWDYELVSQLARAYNNLGEYQKALELLESVKAEGETDPLWHFRIGYSLYYLDRDQEAKEEFERTCEMAPEDRDAWYLLACCCELLGEEPRLEIPEAVREEARKDIAVASCRPEVYTEEEMELVEAHISHSFGEYESVFHEIYSPDIHVDICIIPPVPERNYYTLVTMGMGAHRMQVPEELQDAHVDRAELLICLPPDWEITSNEEIWYWPIRLLKVLARMPGEENSWLGWGHTADMGENLADNVSFTGALLASPAAFGAGAGVCPMPDGSEINFYQVLPLYRQEMDYKLSHSSEELLERMGDNIFLPLDIGRKNDCDFSGEKKFAIPGEKIQAVLTDWEGPEGCMATDRILVDGCRVGYMYREEPQADYPDSGWRFLAGDESKEYMDDPENTGVYQLNTICNYDPDILPLLKSPYGTAYFRDENGVLQPEETSFLA</sequence>
<dbReference type="PANTHER" id="PTHR38743:SF2">
    <property type="entry name" value="DUF2185 DOMAIN-CONTAINING PROTEIN"/>
    <property type="match status" value="1"/>
</dbReference>
<evidence type="ECO:0000259" key="1">
    <source>
        <dbReference type="Pfam" id="PF05076"/>
    </source>
</evidence>
<evidence type="ECO:0000313" key="4">
    <source>
        <dbReference type="Proteomes" id="UP000292927"/>
    </source>
</evidence>
<dbReference type="OrthoDB" id="4827574at2"/>
<dbReference type="SUPFAM" id="SSF48452">
    <property type="entry name" value="TPR-like"/>
    <property type="match status" value="1"/>
</dbReference>
<dbReference type="Proteomes" id="UP000292927">
    <property type="component" value="Unassembled WGS sequence"/>
</dbReference>
<evidence type="ECO:0000259" key="2">
    <source>
        <dbReference type="Pfam" id="PF09951"/>
    </source>
</evidence>
<evidence type="ECO:0000313" key="3">
    <source>
        <dbReference type="EMBL" id="RZT02714.1"/>
    </source>
</evidence>
<organism evidence="3 4">
    <name type="scientific">Cuneatibacter caecimuris</name>
    <dbReference type="NCBI Taxonomy" id="1796618"/>
    <lineage>
        <taxon>Bacteria</taxon>
        <taxon>Bacillati</taxon>
        <taxon>Bacillota</taxon>
        <taxon>Clostridia</taxon>
        <taxon>Lachnospirales</taxon>
        <taxon>Lachnospiraceae</taxon>
        <taxon>Cuneatibacter</taxon>
    </lineage>
</organism>
<proteinExistence type="predicted"/>
<dbReference type="Gene3D" id="1.25.40.10">
    <property type="entry name" value="Tetratricopeptide repeat domain"/>
    <property type="match status" value="1"/>
</dbReference>